<proteinExistence type="predicted"/>
<protein>
    <submittedName>
        <fullName evidence="1">Uncharacterized protein</fullName>
    </submittedName>
</protein>
<reference evidence="1" key="1">
    <citation type="thesis" date="2020" institute="ProQuest LLC" country="789 East Eisenhower Parkway, Ann Arbor, MI, USA">
        <title>Comparative Genomics and Chromosome Evolution.</title>
        <authorList>
            <person name="Mudd A.B."/>
        </authorList>
    </citation>
    <scope>NUCLEOTIDE SEQUENCE</scope>
    <source>
        <strain evidence="1">HN-11 Male</strain>
        <tissue evidence="1">Kidney and liver</tissue>
    </source>
</reference>
<evidence type="ECO:0000313" key="1">
    <source>
        <dbReference type="EMBL" id="KAG9467024.1"/>
    </source>
</evidence>
<evidence type="ECO:0000313" key="2">
    <source>
        <dbReference type="Proteomes" id="UP000770717"/>
    </source>
</evidence>
<gene>
    <name evidence="1" type="ORF">GDO78_015756</name>
</gene>
<name>A0A8J6EDF0_ELECQ</name>
<accession>A0A8J6EDF0</accession>
<organism evidence="1 2">
    <name type="scientific">Eleutherodactylus coqui</name>
    <name type="common">Puerto Rican coqui</name>
    <dbReference type="NCBI Taxonomy" id="57060"/>
    <lineage>
        <taxon>Eukaryota</taxon>
        <taxon>Metazoa</taxon>
        <taxon>Chordata</taxon>
        <taxon>Craniata</taxon>
        <taxon>Vertebrata</taxon>
        <taxon>Euteleostomi</taxon>
        <taxon>Amphibia</taxon>
        <taxon>Batrachia</taxon>
        <taxon>Anura</taxon>
        <taxon>Neobatrachia</taxon>
        <taxon>Hyloidea</taxon>
        <taxon>Eleutherodactylidae</taxon>
        <taxon>Eleutherodactylinae</taxon>
        <taxon>Eleutherodactylus</taxon>
        <taxon>Eleutherodactylus</taxon>
    </lineage>
</organism>
<comment type="caution">
    <text evidence="1">The sequence shown here is derived from an EMBL/GenBank/DDBJ whole genome shotgun (WGS) entry which is preliminary data.</text>
</comment>
<dbReference type="Proteomes" id="UP000770717">
    <property type="component" value="Unassembled WGS sequence"/>
</dbReference>
<keyword evidence="2" id="KW-1185">Reference proteome</keyword>
<sequence length="85" mass="10152">MERPLSYVMNFMNFCNKSAVCEIFKVGGETFFCLECEKHYEQIVHREMLGCHYFFHPFLFLKSLLLTNFTRKKIHKLPTKKSPVV</sequence>
<dbReference type="EMBL" id="WNTK01001668">
    <property type="protein sequence ID" value="KAG9467024.1"/>
    <property type="molecule type" value="Genomic_DNA"/>
</dbReference>
<dbReference type="AlphaFoldDB" id="A0A8J6EDF0"/>